<proteinExistence type="predicted"/>
<keyword evidence="2" id="KW-1185">Reference proteome</keyword>
<dbReference type="EMBL" id="PQXN01000122">
    <property type="protein sequence ID" value="TGO53492.1"/>
    <property type="molecule type" value="Genomic_DNA"/>
</dbReference>
<accession>A0A4Z1I244</accession>
<evidence type="ECO:0000313" key="1">
    <source>
        <dbReference type="EMBL" id="TGO53492.1"/>
    </source>
</evidence>
<dbReference type="Proteomes" id="UP000297527">
    <property type="component" value="Unassembled WGS sequence"/>
</dbReference>
<gene>
    <name evidence="1" type="ORF">BCON_0122g00090</name>
</gene>
<evidence type="ECO:0000313" key="2">
    <source>
        <dbReference type="Proteomes" id="UP000297527"/>
    </source>
</evidence>
<protein>
    <submittedName>
        <fullName evidence="1">Uncharacterized protein</fullName>
    </submittedName>
</protein>
<comment type="caution">
    <text evidence="1">The sequence shown here is derived from an EMBL/GenBank/DDBJ whole genome shotgun (WGS) entry which is preliminary data.</text>
</comment>
<organism evidence="1 2">
    <name type="scientific">Botryotinia convoluta</name>
    <dbReference type="NCBI Taxonomy" id="54673"/>
    <lineage>
        <taxon>Eukaryota</taxon>
        <taxon>Fungi</taxon>
        <taxon>Dikarya</taxon>
        <taxon>Ascomycota</taxon>
        <taxon>Pezizomycotina</taxon>
        <taxon>Leotiomycetes</taxon>
        <taxon>Helotiales</taxon>
        <taxon>Sclerotiniaceae</taxon>
        <taxon>Botryotinia</taxon>
    </lineage>
</organism>
<sequence length="76" mass="8459">MTRQSDPVSHLPSAIVPARVIGNFSRSFGYVEAPAAYEYSPLVELAMALYAQIRLKTCSLDTNQRKQLLLTVQGKF</sequence>
<name>A0A4Z1I244_9HELO</name>
<reference evidence="1 2" key="1">
    <citation type="submission" date="2017-12" db="EMBL/GenBank/DDBJ databases">
        <title>Comparative genomics of Botrytis spp.</title>
        <authorList>
            <person name="Valero-Jimenez C.A."/>
            <person name="Tapia P."/>
            <person name="Veloso J."/>
            <person name="Silva-Moreno E."/>
            <person name="Staats M."/>
            <person name="Valdes J.H."/>
            <person name="Van Kan J.A.L."/>
        </authorList>
    </citation>
    <scope>NUCLEOTIDE SEQUENCE [LARGE SCALE GENOMIC DNA]</scope>
    <source>
        <strain evidence="1 2">MUCL11595</strain>
    </source>
</reference>
<dbReference type="AlphaFoldDB" id="A0A4Z1I244"/>